<name>A0A871RJ28_DEKBR</name>
<evidence type="ECO:0000256" key="1">
    <source>
        <dbReference type="SAM" id="MobiDB-lite"/>
    </source>
</evidence>
<reference evidence="2" key="2">
    <citation type="journal article" name="BMC Genomics">
        <title>New genome assemblies reveal patterns of domestication and adaptation across Brettanomyces (Dekkera) species.</title>
        <authorList>
            <person name="Roach M.J."/>
            <person name="Borneman A.R."/>
        </authorList>
    </citation>
    <scope>NUCLEOTIDE SEQUENCE</scope>
    <source>
        <strain evidence="2">UCD 2041</strain>
    </source>
</reference>
<evidence type="ECO:0000313" key="3">
    <source>
        <dbReference type="Proteomes" id="UP000663131"/>
    </source>
</evidence>
<reference evidence="2" key="1">
    <citation type="submission" date="2020-10" db="EMBL/GenBank/DDBJ databases">
        <authorList>
            <person name="Palmer J.M."/>
        </authorList>
    </citation>
    <scope>NUCLEOTIDE SEQUENCE</scope>
    <source>
        <strain evidence="2">UCD 2041</strain>
    </source>
</reference>
<dbReference type="KEGG" id="bbrx:BRETT_002114"/>
<dbReference type="EMBL" id="CP063137">
    <property type="protein sequence ID" value="QOU21950.1"/>
    <property type="molecule type" value="Genomic_DNA"/>
</dbReference>
<feature type="compositionally biased region" description="Polar residues" evidence="1">
    <location>
        <begin position="108"/>
        <end position="119"/>
    </location>
</feature>
<evidence type="ECO:0000313" key="2">
    <source>
        <dbReference type="EMBL" id="QOU21950.1"/>
    </source>
</evidence>
<feature type="compositionally biased region" description="Basic and acidic residues" evidence="1">
    <location>
        <begin position="92"/>
        <end position="106"/>
    </location>
</feature>
<accession>A0A871RJ28</accession>
<dbReference type="GeneID" id="64574038"/>
<protein>
    <submittedName>
        <fullName evidence="2">Uncharacterized protein</fullName>
    </submittedName>
</protein>
<dbReference type="RefSeq" id="XP_041138443.1">
    <property type="nucleotide sequence ID" value="XM_041280652.1"/>
</dbReference>
<dbReference type="AlphaFoldDB" id="A0A871RJ28"/>
<feature type="region of interest" description="Disordered" evidence="1">
    <location>
        <begin position="92"/>
        <end position="119"/>
    </location>
</feature>
<proteinExistence type="predicted"/>
<dbReference type="Proteomes" id="UP000663131">
    <property type="component" value="Chromosome 9"/>
</dbReference>
<sequence length="302" mass="34677">MNDLSKIYELEQKAERATLLNKIDDAILYHSTASDNIASIIDSKFSEDDDENSNISSDWNNTKSTLEVLKKQILQRVTQLKAYRVEYEALKKKRESNKQTKKDKAEGNANSKGNRNGKILNTENTSLQLGAFINKINTALISTLNIDAIHDLNLDRLPYINGEKINSIEHELQLLNFKENYMKRSQLSLDELILRNKLISRLNSYYRNELIANRQFVSRVISAVRSADKSAEKAKSHNGDAPPYRNIIADLQKRISDLETSNDEAQNEVAVLKERWNNLVKTARRKKDQQVNLEKQRRESTG</sequence>
<dbReference type="OrthoDB" id="4034212at2759"/>
<feature type="region of interest" description="Disordered" evidence="1">
    <location>
        <begin position="283"/>
        <end position="302"/>
    </location>
</feature>
<gene>
    <name evidence="2" type="ORF">BRETT_002114</name>
</gene>
<organism evidence="2 3">
    <name type="scientific">Dekkera bruxellensis</name>
    <name type="common">Brettanomyces custersii</name>
    <dbReference type="NCBI Taxonomy" id="5007"/>
    <lineage>
        <taxon>Eukaryota</taxon>
        <taxon>Fungi</taxon>
        <taxon>Dikarya</taxon>
        <taxon>Ascomycota</taxon>
        <taxon>Saccharomycotina</taxon>
        <taxon>Pichiomycetes</taxon>
        <taxon>Pichiales</taxon>
        <taxon>Pichiaceae</taxon>
        <taxon>Brettanomyces</taxon>
    </lineage>
</organism>